<reference evidence="5 6" key="1">
    <citation type="journal article" date="2012" name="Int. J. Syst. Evol. Microbiol.">
        <title>Shewanella dokdonensis sp. nov., isolated from seawater.</title>
        <authorList>
            <person name="Sung H.R."/>
            <person name="Yoon J.H."/>
            <person name="Ghim S.Y."/>
        </authorList>
    </citation>
    <scope>NUCLEOTIDE SEQUENCE [LARGE SCALE GENOMIC DNA]</scope>
    <source>
        <strain evidence="5 6">DSM 23626</strain>
    </source>
</reference>
<name>A0ABX8DGA3_9GAMM</name>
<dbReference type="EMBL" id="CP074572">
    <property type="protein sequence ID" value="QVK23740.1"/>
    <property type="molecule type" value="Genomic_DNA"/>
</dbReference>
<evidence type="ECO:0000256" key="2">
    <source>
        <dbReference type="ARBA" id="ARBA00007131"/>
    </source>
</evidence>
<protein>
    <recommendedName>
        <fullName evidence="4">Transketolase N-terminal domain-containing protein</fullName>
    </recommendedName>
</protein>
<dbReference type="SUPFAM" id="SSF52518">
    <property type="entry name" value="Thiamin diphosphate-binding fold (THDP-binding)"/>
    <property type="match status" value="1"/>
</dbReference>
<dbReference type="Pfam" id="PF00456">
    <property type="entry name" value="Transketolase_N"/>
    <property type="match status" value="1"/>
</dbReference>
<accession>A0ABX8DGA3</accession>
<evidence type="ECO:0000313" key="5">
    <source>
        <dbReference type="EMBL" id="QVK23740.1"/>
    </source>
</evidence>
<comment type="similarity">
    <text evidence="2">Belongs to the transketolase family.</text>
</comment>
<gene>
    <name evidence="5" type="ORF">KHX94_03295</name>
</gene>
<evidence type="ECO:0000313" key="6">
    <source>
        <dbReference type="Proteomes" id="UP000676428"/>
    </source>
</evidence>
<organism evidence="5 6">
    <name type="scientific">Shewanella dokdonensis</name>
    <dbReference type="NCBI Taxonomy" id="712036"/>
    <lineage>
        <taxon>Bacteria</taxon>
        <taxon>Pseudomonadati</taxon>
        <taxon>Pseudomonadota</taxon>
        <taxon>Gammaproteobacteria</taxon>
        <taxon>Alteromonadales</taxon>
        <taxon>Shewanellaceae</taxon>
        <taxon>Shewanella</taxon>
    </lineage>
</organism>
<dbReference type="InterPro" id="IPR005474">
    <property type="entry name" value="Transketolase_N"/>
</dbReference>
<dbReference type="Proteomes" id="UP000676428">
    <property type="component" value="Chromosome"/>
</dbReference>
<evidence type="ECO:0000259" key="4">
    <source>
        <dbReference type="Pfam" id="PF00456"/>
    </source>
</evidence>
<keyword evidence="6" id="KW-1185">Reference proteome</keyword>
<feature type="domain" description="Transketolase N-terminal" evidence="4">
    <location>
        <begin position="6"/>
        <end position="130"/>
    </location>
</feature>
<sequence>MVINTQSIASKIRKDIIWSIYHARSGHPGGSLSCVDIVTVLFHQQMSGPSLSESVEKDDVFIMSKGHAAPTLYAAAASKNILSHESLKTLRKINSPLQGHPDVAQTPWVHVSTGSLGQGVSVATGIAKGFKLKRVNNKYMRCLEMVNCRKDKFGKPQCLPHSISSITSPLLLITTNSKVMRAIVRYVDLNLYLIGGLRLGATY</sequence>
<evidence type="ECO:0000256" key="1">
    <source>
        <dbReference type="ARBA" id="ARBA00001964"/>
    </source>
</evidence>
<evidence type="ECO:0000256" key="3">
    <source>
        <dbReference type="ARBA" id="ARBA00023052"/>
    </source>
</evidence>
<comment type="cofactor">
    <cofactor evidence="1">
        <name>thiamine diphosphate</name>
        <dbReference type="ChEBI" id="CHEBI:58937"/>
    </cofactor>
</comment>
<dbReference type="PANTHER" id="PTHR47514">
    <property type="entry name" value="TRANSKETOLASE N-TERMINAL SECTION-RELATED"/>
    <property type="match status" value="1"/>
</dbReference>
<keyword evidence="3" id="KW-0786">Thiamine pyrophosphate</keyword>
<dbReference type="Gene3D" id="3.40.50.970">
    <property type="match status" value="1"/>
</dbReference>
<dbReference type="InterPro" id="IPR029061">
    <property type="entry name" value="THDP-binding"/>
</dbReference>
<proteinExistence type="inferred from homology"/>
<dbReference type="PANTHER" id="PTHR47514:SF1">
    <property type="entry name" value="TRANSKETOLASE N-TERMINAL SECTION-RELATED"/>
    <property type="match status" value="1"/>
</dbReference>